<feature type="transmembrane region" description="Helical" evidence="6">
    <location>
        <begin position="332"/>
        <end position="352"/>
    </location>
</feature>
<keyword evidence="3 6" id="KW-0812">Transmembrane</keyword>
<dbReference type="InterPro" id="IPR004841">
    <property type="entry name" value="AA-permease/SLC12A_dom"/>
</dbReference>
<keyword evidence="4 6" id="KW-1133">Transmembrane helix</keyword>
<evidence type="ECO:0000313" key="9">
    <source>
        <dbReference type="Proteomes" id="UP000722485"/>
    </source>
</evidence>
<feature type="transmembrane region" description="Helical" evidence="6">
    <location>
        <begin position="278"/>
        <end position="304"/>
    </location>
</feature>
<evidence type="ECO:0000256" key="2">
    <source>
        <dbReference type="ARBA" id="ARBA00022448"/>
    </source>
</evidence>
<evidence type="ECO:0000256" key="1">
    <source>
        <dbReference type="ARBA" id="ARBA00004141"/>
    </source>
</evidence>
<evidence type="ECO:0000256" key="5">
    <source>
        <dbReference type="ARBA" id="ARBA00023136"/>
    </source>
</evidence>
<dbReference type="GO" id="GO:0016020">
    <property type="term" value="C:membrane"/>
    <property type="evidence" value="ECO:0007669"/>
    <property type="project" value="UniProtKB-SubCell"/>
</dbReference>
<feature type="domain" description="Amino acid permease/ SLC12A" evidence="7">
    <location>
        <begin position="95"/>
        <end position="463"/>
    </location>
</feature>
<dbReference type="PANTHER" id="PTHR43495">
    <property type="entry name" value="GABA PERMEASE"/>
    <property type="match status" value="1"/>
</dbReference>
<feature type="transmembrane region" description="Helical" evidence="6">
    <location>
        <begin position="203"/>
        <end position="223"/>
    </location>
</feature>
<feature type="transmembrane region" description="Helical" evidence="6">
    <location>
        <begin position="90"/>
        <end position="110"/>
    </location>
</feature>
<feature type="transmembrane region" description="Helical" evidence="6">
    <location>
        <begin position="167"/>
        <end position="191"/>
    </location>
</feature>
<comment type="caution">
    <text evidence="8">The sequence shown here is derived from an EMBL/GenBank/DDBJ whole genome shotgun (WGS) entry which is preliminary data.</text>
</comment>
<dbReference type="GO" id="GO:0055085">
    <property type="term" value="P:transmembrane transport"/>
    <property type="evidence" value="ECO:0007669"/>
    <property type="project" value="InterPro"/>
</dbReference>
<dbReference type="OrthoDB" id="3900342at2759"/>
<feature type="transmembrane region" description="Helical" evidence="6">
    <location>
        <begin position="397"/>
        <end position="417"/>
    </location>
</feature>
<dbReference type="Pfam" id="PF00324">
    <property type="entry name" value="AA_permease"/>
    <property type="match status" value="1"/>
</dbReference>
<keyword evidence="2" id="KW-0813">Transport</keyword>
<name>A0A9P5H1W3_9HYPO</name>
<evidence type="ECO:0000256" key="6">
    <source>
        <dbReference type="SAM" id="Phobius"/>
    </source>
</evidence>
<comment type="subcellular location">
    <subcellularLocation>
        <location evidence="1">Membrane</location>
        <topology evidence="1">Multi-pass membrane protein</topology>
    </subcellularLocation>
</comment>
<proteinExistence type="predicted"/>
<evidence type="ECO:0000313" key="8">
    <source>
        <dbReference type="EMBL" id="KAF7543276.1"/>
    </source>
</evidence>
<keyword evidence="5 6" id="KW-0472">Membrane</keyword>
<evidence type="ECO:0000259" key="7">
    <source>
        <dbReference type="Pfam" id="PF00324"/>
    </source>
</evidence>
<dbReference type="Proteomes" id="UP000722485">
    <property type="component" value="Unassembled WGS sequence"/>
</dbReference>
<accession>A0A9P5H1W3</accession>
<evidence type="ECO:0000256" key="3">
    <source>
        <dbReference type="ARBA" id="ARBA00022692"/>
    </source>
</evidence>
<reference evidence="8" key="1">
    <citation type="submission" date="2020-03" db="EMBL/GenBank/DDBJ databases">
        <title>Draft Genome Sequence of Cylindrodendrum hubeiense.</title>
        <authorList>
            <person name="Buettner E."/>
            <person name="Kellner H."/>
        </authorList>
    </citation>
    <scope>NUCLEOTIDE SEQUENCE</scope>
    <source>
        <strain evidence="8">IHI 201604</strain>
    </source>
</reference>
<dbReference type="AlphaFoldDB" id="A0A9P5H1W3"/>
<sequence>MADDEQQPDRYPDWFPDWARPGARRNLNTPLLDVEEEMIPLQTLEIDGESQQTRSNLTVPEDNSDGDGFTRTTKVVFVTPRPERTVSRKLRGIQLFMITVNTTLGTGLYWRGGQILELGGPLAVVLSFLLVGILACAVMQCIAELLCIWPVPGALSVYVSEFVDVELGIAVGITYWFTYSVSFAALMATVASELGFWADSEKVIHNVVIYLIPPIIPIAINMFRVETFGWIEVATGATKLLFLLIILLSLVTINLKDNLHDKHWKAATQFDEKATRHWVFALFMSTSIATFAYVGVEVVAASALEARWSNSQRPAPAGEEVPFIRRTVKFSAVFFSLLAVGAYTLSGLLTSLDIPWDDCRLPRLSWVEAPHCDNAINSTSAFVIIADESKIQNLDDVFNAFLVFTAVTCGSATLFVASRSLFGLTARLDGGSTQPWYIRILALFGKTNRHKVPVRAVILSAGAFFWLPPLQLLGDATKKNKPNDMVKFPC</sequence>
<protein>
    <recommendedName>
        <fullName evidence="7">Amino acid permease/ SLC12A domain-containing protein</fullName>
    </recommendedName>
</protein>
<dbReference type="Gene3D" id="1.20.1740.10">
    <property type="entry name" value="Amino acid/polyamine transporter I"/>
    <property type="match status" value="1"/>
</dbReference>
<dbReference type="EMBL" id="JAANBB010000378">
    <property type="protein sequence ID" value="KAF7543276.1"/>
    <property type="molecule type" value="Genomic_DNA"/>
</dbReference>
<keyword evidence="9" id="KW-1185">Reference proteome</keyword>
<gene>
    <name evidence="8" type="ORF">G7Z17_g10869</name>
</gene>
<feature type="transmembrane region" description="Helical" evidence="6">
    <location>
        <begin position="230"/>
        <end position="253"/>
    </location>
</feature>
<feature type="transmembrane region" description="Helical" evidence="6">
    <location>
        <begin position="122"/>
        <end position="146"/>
    </location>
</feature>
<organism evidence="8 9">
    <name type="scientific">Cylindrodendrum hubeiense</name>
    <dbReference type="NCBI Taxonomy" id="595255"/>
    <lineage>
        <taxon>Eukaryota</taxon>
        <taxon>Fungi</taxon>
        <taxon>Dikarya</taxon>
        <taxon>Ascomycota</taxon>
        <taxon>Pezizomycotina</taxon>
        <taxon>Sordariomycetes</taxon>
        <taxon>Hypocreomycetidae</taxon>
        <taxon>Hypocreales</taxon>
        <taxon>Nectriaceae</taxon>
        <taxon>Cylindrodendrum</taxon>
    </lineage>
</organism>
<dbReference type="PANTHER" id="PTHR43495:SF5">
    <property type="entry name" value="GAMMA-AMINOBUTYRIC ACID PERMEASE"/>
    <property type="match status" value="1"/>
</dbReference>
<evidence type="ECO:0000256" key="4">
    <source>
        <dbReference type="ARBA" id="ARBA00022989"/>
    </source>
</evidence>